<dbReference type="PANTHER" id="PTHR35372:SF2">
    <property type="entry name" value="SF3 HELICASE DOMAIN-CONTAINING PROTEIN"/>
    <property type="match status" value="1"/>
</dbReference>
<evidence type="ECO:0000313" key="7">
    <source>
        <dbReference type="Proteomes" id="UP000193719"/>
    </source>
</evidence>
<reference evidence="6 7" key="1">
    <citation type="submission" date="2016-08" db="EMBL/GenBank/DDBJ databases">
        <title>Genomes of anaerobic fungi encode conserved fungal cellulosomes for biomass hydrolysis.</title>
        <authorList>
            <consortium name="DOE Joint Genome Institute"/>
            <person name="Haitjema C.H."/>
            <person name="Gilmore S.P."/>
            <person name="Henske J.K."/>
            <person name="Solomon K.V."/>
            <person name="De Groot R."/>
            <person name="Kuo A."/>
            <person name="Mondo S.J."/>
            <person name="Salamov A.A."/>
            <person name="Labutti K."/>
            <person name="Zhao Z."/>
            <person name="Chiniquy J."/>
            <person name="Barry K."/>
            <person name="Brewer H.M."/>
            <person name="Purvine S.O."/>
            <person name="Wright A.T."/>
            <person name="Boxma B."/>
            <person name="Van Alen T."/>
            <person name="Hackstein J.H."/>
            <person name="Baker S.E."/>
            <person name="Grigoriev I.V."/>
            <person name="O'Malley M.A."/>
        </authorList>
    </citation>
    <scope>NUCLEOTIDE SEQUENCE [LARGE SCALE GENOMIC DNA]</scope>
    <source>
        <strain evidence="7">finn</strain>
    </source>
</reference>
<dbReference type="Gene3D" id="3.40.50.300">
    <property type="entry name" value="P-loop containing nucleotide triphosphate hydrolases"/>
    <property type="match status" value="1"/>
</dbReference>
<reference evidence="6 7" key="2">
    <citation type="submission" date="2016-08" db="EMBL/GenBank/DDBJ databases">
        <title>Pervasive Adenine N6-methylation of Active Genes in Fungi.</title>
        <authorList>
            <consortium name="DOE Joint Genome Institute"/>
            <person name="Mondo S.J."/>
            <person name="Dannebaum R.O."/>
            <person name="Kuo R.C."/>
            <person name="Labutti K."/>
            <person name="Haridas S."/>
            <person name="Kuo A."/>
            <person name="Salamov A."/>
            <person name="Ahrendt S.R."/>
            <person name="Lipzen A."/>
            <person name="Sullivan W."/>
            <person name="Andreopoulos W.B."/>
            <person name="Clum A."/>
            <person name="Lindquist E."/>
            <person name="Daum C."/>
            <person name="Ramamoorthy G.K."/>
            <person name="Gryganskyi A."/>
            <person name="Culley D."/>
            <person name="Magnuson J.K."/>
            <person name="James T.Y."/>
            <person name="O'Malley M.A."/>
            <person name="Stajich J.E."/>
            <person name="Spatafora J.W."/>
            <person name="Visel A."/>
            <person name="Grigoriev I.V."/>
        </authorList>
    </citation>
    <scope>NUCLEOTIDE SEQUENCE [LARGE SCALE GENOMIC DNA]</scope>
    <source>
        <strain evidence="7">finn</strain>
    </source>
</reference>
<dbReference type="EMBL" id="MCFH01000089">
    <property type="protein sequence ID" value="ORX41435.1"/>
    <property type="molecule type" value="Genomic_DNA"/>
</dbReference>
<dbReference type="GO" id="GO:0005524">
    <property type="term" value="F:ATP binding"/>
    <property type="evidence" value="ECO:0007669"/>
    <property type="project" value="UniProtKB-KW"/>
</dbReference>
<sequence length="599" mass="69713">MVSLNTQEIDTNGDGINIYHPIVYFLFILLKHDETKKSKSYSLIANYLETYNVKINKDEINEKDRVTNTEIGILNDRLNNIKIEGNDALKNKKYKNDIIDIIYSCIDEFGLRIVNIARLMTIKKYYSKTVLTNHSIFNIFIILNLGYFVYSDKEWYKFFYNLNGWESISSYDIAKEINLYLTGKLKNMCLEYNISLDGITNELMSFFTNHTIIYNHLEQLETFFYTHDFIKRIDKGNVLRFEDCVYDFDIGAPRPGRPNDFCLKSTNYNYYNDNKDKIEEVYQFLRDIFVDEDLIKYVLKVIASTLTLGNKLRSILFFIGSGRNGKTTFTNMLRLALGDYAATPNVSLFLGKSTSADKPSPHMMDLNNCRISICEEPDARSINITGDAKAITGNVGYIKTRSLYKDLQTVYVDLLPIINTNDKLTISNLDNALIDRILVIPFTQRFVNKMNISILSSTQNINNSSIKHASTMWQGAHVQSYAEALIHILIQNYQKDYTNLEIPQSVIHATKHFIMRCDHIARFLEKYIVDKNDTFAIPIDEFYSLYKDWYRQYVSTRAINYSLEDFRMDLTKYNIRINSVMTTDTDRSIESIIGYRILN</sequence>
<keyword evidence="2" id="KW-0378">Hydrolase</keyword>
<dbReference type="PROSITE" id="PS51206">
    <property type="entry name" value="SF3_HELICASE_1"/>
    <property type="match status" value="1"/>
</dbReference>
<proteinExistence type="predicted"/>
<organism evidence="6 7">
    <name type="scientific">Piromyces finnis</name>
    <dbReference type="NCBI Taxonomy" id="1754191"/>
    <lineage>
        <taxon>Eukaryota</taxon>
        <taxon>Fungi</taxon>
        <taxon>Fungi incertae sedis</taxon>
        <taxon>Chytridiomycota</taxon>
        <taxon>Chytridiomycota incertae sedis</taxon>
        <taxon>Neocallimastigomycetes</taxon>
        <taxon>Neocallimastigales</taxon>
        <taxon>Neocallimastigaceae</taxon>
        <taxon>Piromyces</taxon>
    </lineage>
</organism>
<dbReference type="AlphaFoldDB" id="A0A1Y1UW32"/>
<keyword evidence="4" id="KW-1133">Transmembrane helix</keyword>
<dbReference type="PANTHER" id="PTHR35372">
    <property type="entry name" value="ATP BINDING PROTEIN-RELATED"/>
    <property type="match status" value="1"/>
</dbReference>
<evidence type="ECO:0000313" key="6">
    <source>
        <dbReference type="EMBL" id="ORX41435.1"/>
    </source>
</evidence>
<dbReference type="InterPro" id="IPR006500">
    <property type="entry name" value="Helicase_put_C_phage/plasmid"/>
</dbReference>
<protein>
    <recommendedName>
        <fullName evidence="5">SF3 helicase domain-containing protein</fullName>
    </recommendedName>
</protein>
<evidence type="ECO:0000256" key="3">
    <source>
        <dbReference type="ARBA" id="ARBA00022840"/>
    </source>
</evidence>
<gene>
    <name evidence="6" type="ORF">BCR36DRAFT_416818</name>
</gene>
<dbReference type="Pfam" id="PF08706">
    <property type="entry name" value="D5_N"/>
    <property type="match status" value="1"/>
</dbReference>
<dbReference type="OrthoDB" id="2160677at2759"/>
<feature type="domain" description="SF3 helicase" evidence="5">
    <location>
        <begin position="293"/>
        <end position="455"/>
    </location>
</feature>
<keyword evidence="7" id="KW-1185">Reference proteome</keyword>
<feature type="transmembrane region" description="Helical" evidence="4">
    <location>
        <begin position="130"/>
        <end position="150"/>
    </location>
</feature>
<name>A0A1Y1UW32_9FUNG</name>
<dbReference type="InterPro" id="IPR014015">
    <property type="entry name" value="Helicase_SF3_DNA-vir"/>
</dbReference>
<dbReference type="STRING" id="1754191.A0A1Y1UW32"/>
<dbReference type="InterPro" id="IPR014818">
    <property type="entry name" value="Phage/plasmid_primase_P4_C"/>
</dbReference>
<comment type="caution">
    <text evidence="6">The sequence shown here is derived from an EMBL/GenBank/DDBJ whole genome shotgun (WGS) entry which is preliminary data.</text>
</comment>
<accession>A0A1Y1UW32</accession>
<dbReference type="GO" id="GO:0016787">
    <property type="term" value="F:hydrolase activity"/>
    <property type="evidence" value="ECO:0007669"/>
    <property type="project" value="UniProtKB-KW"/>
</dbReference>
<keyword evidence="1" id="KW-0547">Nucleotide-binding</keyword>
<evidence type="ECO:0000256" key="1">
    <source>
        <dbReference type="ARBA" id="ARBA00022741"/>
    </source>
</evidence>
<evidence type="ECO:0000256" key="4">
    <source>
        <dbReference type="SAM" id="Phobius"/>
    </source>
</evidence>
<evidence type="ECO:0000256" key="2">
    <source>
        <dbReference type="ARBA" id="ARBA00022801"/>
    </source>
</evidence>
<keyword evidence="4" id="KW-0472">Membrane</keyword>
<dbReference type="SUPFAM" id="SSF52540">
    <property type="entry name" value="P-loop containing nucleoside triphosphate hydrolases"/>
    <property type="match status" value="1"/>
</dbReference>
<keyword evidence="4" id="KW-0812">Transmembrane</keyword>
<keyword evidence="3" id="KW-0067">ATP-binding</keyword>
<dbReference type="InterPro" id="IPR051620">
    <property type="entry name" value="ORF904-like_C"/>
</dbReference>
<dbReference type="NCBIfam" id="TIGR01613">
    <property type="entry name" value="primase_Cterm"/>
    <property type="match status" value="1"/>
</dbReference>
<dbReference type="Proteomes" id="UP000193719">
    <property type="component" value="Unassembled WGS sequence"/>
</dbReference>
<dbReference type="InterPro" id="IPR027417">
    <property type="entry name" value="P-loop_NTPase"/>
</dbReference>
<evidence type="ECO:0000259" key="5">
    <source>
        <dbReference type="PROSITE" id="PS51206"/>
    </source>
</evidence>